<keyword evidence="1" id="KW-1133">Transmembrane helix</keyword>
<proteinExistence type="predicted"/>
<sequence>MDKKILYTLDLKFKRHNLIFDYDVNAQKLTIGKTKKVIVKYIVGILIILLCFFFAGLINRMDIPMNLFLRIILLLLSGTGFVMIGNAYKLSKNSKYKKVFSPNSIELLSTRESKKYDAENIQDLVYEINKYKDTFNGKMFILLKDNSKIELLTLIEKNRTHLKSDFEYLRGIIKEHVNI</sequence>
<gene>
    <name evidence="2" type="ORF">JM658_06460</name>
</gene>
<dbReference type="RefSeq" id="WP_236958430.1">
    <property type="nucleotide sequence ID" value="NZ_JAETXX010000002.1"/>
</dbReference>
<keyword evidence="3" id="KW-1185">Reference proteome</keyword>
<evidence type="ECO:0000313" key="3">
    <source>
        <dbReference type="Proteomes" id="UP000829517"/>
    </source>
</evidence>
<evidence type="ECO:0000313" key="2">
    <source>
        <dbReference type="EMBL" id="MCF8714471.1"/>
    </source>
</evidence>
<comment type="caution">
    <text evidence="2">The sequence shown here is derived from an EMBL/GenBank/DDBJ whole genome shotgun (WGS) entry which is preliminary data.</text>
</comment>
<dbReference type="Proteomes" id="UP000829517">
    <property type="component" value="Unassembled WGS sequence"/>
</dbReference>
<evidence type="ECO:0000256" key="1">
    <source>
        <dbReference type="SAM" id="Phobius"/>
    </source>
</evidence>
<keyword evidence="1" id="KW-0812">Transmembrane</keyword>
<evidence type="ECO:0008006" key="4">
    <source>
        <dbReference type="Google" id="ProtNLM"/>
    </source>
</evidence>
<keyword evidence="1" id="KW-0472">Membrane</keyword>
<name>A0ABS9J221_9FLAO</name>
<protein>
    <recommendedName>
        <fullName evidence="4">YcxB-like protein domain-containing protein</fullName>
    </recommendedName>
</protein>
<accession>A0ABS9J221</accession>
<feature type="transmembrane region" description="Helical" evidence="1">
    <location>
        <begin position="37"/>
        <end position="55"/>
    </location>
</feature>
<dbReference type="EMBL" id="JAETXX010000002">
    <property type="protein sequence ID" value="MCF8714471.1"/>
    <property type="molecule type" value="Genomic_DNA"/>
</dbReference>
<organism evidence="2 3">
    <name type="scientific">Joostella atrarenae</name>
    <dbReference type="NCBI Taxonomy" id="679257"/>
    <lineage>
        <taxon>Bacteria</taxon>
        <taxon>Pseudomonadati</taxon>
        <taxon>Bacteroidota</taxon>
        <taxon>Flavobacteriia</taxon>
        <taxon>Flavobacteriales</taxon>
        <taxon>Flavobacteriaceae</taxon>
        <taxon>Joostella</taxon>
    </lineage>
</organism>
<feature type="transmembrane region" description="Helical" evidence="1">
    <location>
        <begin position="67"/>
        <end position="88"/>
    </location>
</feature>
<reference evidence="2 3" key="1">
    <citation type="submission" date="2021-01" db="EMBL/GenBank/DDBJ databases">
        <title>Genome sequencing of Joostella atrarenae M1-2 (= KCTC 23194).</title>
        <authorList>
            <person name="Zakaria M.R."/>
            <person name="Lam M.Q."/>
            <person name="Chong C.S."/>
        </authorList>
    </citation>
    <scope>NUCLEOTIDE SEQUENCE [LARGE SCALE GENOMIC DNA]</scope>
    <source>
        <strain evidence="2 3">M1-2</strain>
    </source>
</reference>